<evidence type="ECO:0000256" key="1">
    <source>
        <dbReference type="ARBA" id="ARBA00004561"/>
    </source>
</evidence>
<dbReference type="PANTHER" id="PTHR33420:SF3">
    <property type="entry name" value="FIMBRIAL SUBUNIT ELFA"/>
    <property type="match status" value="1"/>
</dbReference>
<keyword evidence="5" id="KW-0472">Membrane</keyword>
<dbReference type="InterPro" id="IPR000259">
    <property type="entry name" value="Adhesion_dom_fimbrial"/>
</dbReference>
<evidence type="ECO:0000313" key="7">
    <source>
        <dbReference type="EMBL" id="QLU99811.1"/>
    </source>
</evidence>
<evidence type="ECO:0000256" key="4">
    <source>
        <dbReference type="ARBA" id="ARBA00023263"/>
    </source>
</evidence>
<comment type="similarity">
    <text evidence="2">Belongs to the fimbrial protein family.</text>
</comment>
<organism evidence="7 8">
    <name type="scientific">Escherichia marmotae</name>
    <dbReference type="NCBI Taxonomy" id="1499973"/>
    <lineage>
        <taxon>Bacteria</taxon>
        <taxon>Pseudomonadati</taxon>
        <taxon>Pseudomonadota</taxon>
        <taxon>Gammaproteobacteria</taxon>
        <taxon>Enterobacterales</taxon>
        <taxon>Enterobacteriaceae</taxon>
        <taxon>Escherichia</taxon>
    </lineage>
</organism>
<dbReference type="Pfam" id="PF00419">
    <property type="entry name" value="Fimbrial"/>
    <property type="match status" value="1"/>
</dbReference>
<dbReference type="GO" id="GO:0009289">
    <property type="term" value="C:pilus"/>
    <property type="evidence" value="ECO:0007669"/>
    <property type="project" value="UniProtKB-SubCell"/>
</dbReference>
<gene>
    <name evidence="7" type="ORF">HV284_01285</name>
</gene>
<dbReference type="RefSeq" id="WP_181474656.1">
    <property type="nucleotide sequence ID" value="NZ_CP056159.1"/>
</dbReference>
<proteinExistence type="inferred from homology"/>
<evidence type="ECO:0000313" key="8">
    <source>
        <dbReference type="Proteomes" id="UP000512115"/>
    </source>
</evidence>
<sequence>MQYTIFNHNGKKTFRRTTILRLFAAIGMATSPVIVSATTFDLSAADTSTKPYILSNTGIPAQVGGKTWFDDWGQNWSLKVSGGGSGTAYAEVTINGQEVAGFTGDDGATVYKTSTPGIGIAYQVTYRPDVSTPIKVFNPPFRLDFSGAGAGGFFIVRYELIRLTDFLPAGQIVPPTVTVTYHNPDGTSKTFTARSGTSGQPKYTACTITAPKEIKLPTLYGKDLVNGVQGETSVPKISLTNCPGAMDSINYKFTATYGTHDAANGVMKAQTGNDYAKNVYIRFMNGDNTPYNQLNSPKKLTSYIGSGNYDLPDFKVGYFIDDINTVTAGKVNSALQLDVTYN</sequence>
<dbReference type="EMBL" id="CP056159">
    <property type="protein sequence ID" value="QLU99811.1"/>
    <property type="molecule type" value="Genomic_DNA"/>
</dbReference>
<feature type="transmembrane region" description="Helical" evidence="5">
    <location>
        <begin position="20"/>
        <end position="40"/>
    </location>
</feature>
<dbReference type="Gene3D" id="2.60.40.1090">
    <property type="entry name" value="Fimbrial-type adhesion domain"/>
    <property type="match status" value="1"/>
</dbReference>
<evidence type="ECO:0000256" key="3">
    <source>
        <dbReference type="ARBA" id="ARBA00022729"/>
    </source>
</evidence>
<keyword evidence="3" id="KW-0732">Signal</keyword>
<evidence type="ECO:0000256" key="5">
    <source>
        <dbReference type="SAM" id="Phobius"/>
    </source>
</evidence>
<dbReference type="AlphaFoldDB" id="A0A7H9K1U7"/>
<keyword evidence="5" id="KW-0812">Transmembrane</keyword>
<dbReference type="SUPFAM" id="SSF49401">
    <property type="entry name" value="Bacterial adhesins"/>
    <property type="match status" value="1"/>
</dbReference>
<dbReference type="InterPro" id="IPR008966">
    <property type="entry name" value="Adhesion_dom_sf"/>
</dbReference>
<keyword evidence="4" id="KW-0281">Fimbrium</keyword>
<dbReference type="Proteomes" id="UP000512115">
    <property type="component" value="Chromosome"/>
</dbReference>
<feature type="domain" description="Fimbrial-type adhesion" evidence="6">
    <location>
        <begin position="202"/>
        <end position="341"/>
    </location>
</feature>
<dbReference type="InterPro" id="IPR050263">
    <property type="entry name" value="Bact_Fimbrial_Adh_Pro"/>
</dbReference>
<dbReference type="PANTHER" id="PTHR33420">
    <property type="entry name" value="FIMBRIAL SUBUNIT ELFA-RELATED"/>
    <property type="match status" value="1"/>
</dbReference>
<evidence type="ECO:0000256" key="2">
    <source>
        <dbReference type="ARBA" id="ARBA00006671"/>
    </source>
</evidence>
<protein>
    <submittedName>
        <fullName evidence="7">Fimbrial protein</fullName>
    </submittedName>
</protein>
<name>A0A7H9K1U7_9ESCH</name>
<evidence type="ECO:0000259" key="6">
    <source>
        <dbReference type="Pfam" id="PF00419"/>
    </source>
</evidence>
<dbReference type="GO" id="GO:0043709">
    <property type="term" value="P:cell adhesion involved in single-species biofilm formation"/>
    <property type="evidence" value="ECO:0007669"/>
    <property type="project" value="TreeGrafter"/>
</dbReference>
<keyword evidence="5" id="KW-1133">Transmembrane helix</keyword>
<comment type="subcellular location">
    <subcellularLocation>
        <location evidence="1">Fimbrium</location>
    </subcellularLocation>
</comment>
<accession>A0A7H9K1U7</accession>
<reference evidence="7 8" key="1">
    <citation type="submission" date="2020-06" db="EMBL/GenBank/DDBJ databases">
        <title>REHAB project genomes.</title>
        <authorList>
            <person name="Shaw L.P."/>
        </authorList>
    </citation>
    <scope>NUCLEOTIDE SEQUENCE [LARGE SCALE GENOMIC DNA]</scope>
    <source>
        <strain evidence="7 8">RHBSTW-00814</strain>
    </source>
</reference>
<dbReference type="InterPro" id="IPR036937">
    <property type="entry name" value="Adhesion_dom_fimbrial_sf"/>
</dbReference>